<feature type="transmembrane region" description="Helical" evidence="1">
    <location>
        <begin position="337"/>
        <end position="359"/>
    </location>
</feature>
<dbReference type="Gene3D" id="1.10.472.80">
    <property type="entry name" value="Ypt/Rab-GAP domain of gyp1p, domain 3"/>
    <property type="match status" value="2"/>
</dbReference>
<dbReference type="GO" id="GO:0005096">
    <property type="term" value="F:GTPase activator activity"/>
    <property type="evidence" value="ECO:0007669"/>
    <property type="project" value="TreeGrafter"/>
</dbReference>
<organism evidence="3 4">
    <name type="scientific">Ascaris lumbricoides</name>
    <name type="common">Giant roundworm</name>
    <dbReference type="NCBI Taxonomy" id="6252"/>
    <lineage>
        <taxon>Eukaryota</taxon>
        <taxon>Metazoa</taxon>
        <taxon>Ecdysozoa</taxon>
        <taxon>Nematoda</taxon>
        <taxon>Chromadorea</taxon>
        <taxon>Rhabditida</taxon>
        <taxon>Spirurina</taxon>
        <taxon>Ascaridomorpha</taxon>
        <taxon>Ascaridoidea</taxon>
        <taxon>Ascarididae</taxon>
        <taxon>Ascaris</taxon>
    </lineage>
</organism>
<dbReference type="GO" id="GO:0031267">
    <property type="term" value="F:small GTPase binding"/>
    <property type="evidence" value="ECO:0007669"/>
    <property type="project" value="TreeGrafter"/>
</dbReference>
<evidence type="ECO:0000313" key="3">
    <source>
        <dbReference type="Proteomes" id="UP000036681"/>
    </source>
</evidence>
<feature type="transmembrane region" description="Helical" evidence="1">
    <location>
        <begin position="416"/>
        <end position="439"/>
    </location>
</feature>
<reference evidence="4" key="1">
    <citation type="submission" date="2017-02" db="UniProtKB">
        <authorList>
            <consortium name="WormBaseParasite"/>
        </authorList>
    </citation>
    <scope>IDENTIFICATION</scope>
</reference>
<evidence type="ECO:0000313" key="4">
    <source>
        <dbReference type="WBParaSite" id="ALUE_0001026801-mRNA-1"/>
    </source>
</evidence>
<dbReference type="FunFam" id="1.10.8.270:FF:000052">
    <property type="entry name" value="Predicted protein"/>
    <property type="match status" value="1"/>
</dbReference>
<keyword evidence="3" id="KW-1185">Reference proteome</keyword>
<dbReference type="SMART" id="SM00164">
    <property type="entry name" value="TBC"/>
    <property type="match status" value="1"/>
</dbReference>
<feature type="transmembrane region" description="Helical" evidence="1">
    <location>
        <begin position="257"/>
        <end position="277"/>
    </location>
</feature>
<sequence>MYHCANEFSVRLTDSLGFYLDNNKKQHRRMNSTDMLDVAVHLKVKSDEIIGKKELEQSPQYIDWLQKWDGFLVNTVSRPLKPSDELKALIRTGVPKTYRGRVWKSLVTYWVGDQRADLGNGYYESLLRKLRNVDDNDSAIRQIELDLARTLPTNKFFDEPTSAKIDALRRVLCAYRFHNKAVGYCQGLNRLAAVALLFLDESDAFWFLVSCVEHLQPRDYYTPSLLCAVADQKVLRDLVGEKLPKFSSQLKKLEVDLSAFTLTWFLTCFVDVFPHTIYLQTFDVFLYEGNKVCDYFFVHFLFLCNFLFSSFFVFKVLRDLVGEKLPKFSSQLKKLEVDLSAFTLTWFLTCFVDVFPHTIYLQTFDVFLYEGNKVLFRFALAVLKLAEPSILDCKTVGAMHAALSKVSQYVTDFKSLAQVCFSIFGFHQPLSLQLFFLILKKKLIGNEFH</sequence>
<dbReference type="Gene3D" id="1.10.8.270">
    <property type="entry name" value="putative rabgap domain of human tbc1 domain family member 14 like domains"/>
    <property type="match status" value="1"/>
</dbReference>
<keyword evidence="1" id="KW-0472">Membrane</keyword>
<keyword evidence="1" id="KW-1133">Transmembrane helix</keyword>
<dbReference type="WBParaSite" id="ALUE_0001026801-mRNA-1">
    <property type="protein sequence ID" value="ALUE_0001026801-mRNA-1"/>
    <property type="gene ID" value="ALUE_0001026801"/>
</dbReference>
<evidence type="ECO:0000259" key="2">
    <source>
        <dbReference type="PROSITE" id="PS50086"/>
    </source>
</evidence>
<dbReference type="Pfam" id="PF00566">
    <property type="entry name" value="RabGAP-TBC"/>
    <property type="match status" value="2"/>
</dbReference>
<feature type="transmembrane region" description="Helical" evidence="1">
    <location>
        <begin position="297"/>
        <end position="317"/>
    </location>
</feature>
<dbReference type="Gene3D" id="1.10.10.750">
    <property type="entry name" value="Ypt/Rab-GAP domain of gyp1p, domain 1"/>
    <property type="match status" value="1"/>
</dbReference>
<dbReference type="PANTHER" id="PTHR47219:SF20">
    <property type="entry name" value="TBC1 DOMAIN FAMILY MEMBER 2B"/>
    <property type="match status" value="1"/>
</dbReference>
<accession>A0A0M3I1Q8</accession>
<dbReference type="PROSITE" id="PS50086">
    <property type="entry name" value="TBC_RABGAP"/>
    <property type="match status" value="1"/>
</dbReference>
<proteinExistence type="predicted"/>
<protein>
    <submittedName>
        <fullName evidence="4">Rab-GAP TBC domain-containing protein</fullName>
    </submittedName>
</protein>
<name>A0A0M3I1Q8_ASCLU</name>
<dbReference type="InterPro" id="IPR000195">
    <property type="entry name" value="Rab-GAP-TBC_dom"/>
</dbReference>
<evidence type="ECO:0000256" key="1">
    <source>
        <dbReference type="SAM" id="Phobius"/>
    </source>
</evidence>
<dbReference type="AlphaFoldDB" id="A0A0M3I1Q8"/>
<dbReference type="InterPro" id="IPR035969">
    <property type="entry name" value="Rab-GAP_TBC_sf"/>
</dbReference>
<dbReference type="SUPFAM" id="SSF47923">
    <property type="entry name" value="Ypt/Rab-GAP domain of gyp1p"/>
    <property type="match status" value="3"/>
</dbReference>
<keyword evidence="1" id="KW-0812">Transmembrane</keyword>
<dbReference type="Proteomes" id="UP000036681">
    <property type="component" value="Unplaced"/>
</dbReference>
<feature type="domain" description="Rab-GAP TBC" evidence="2">
    <location>
        <begin position="93"/>
        <end position="289"/>
    </location>
</feature>
<dbReference type="InterPro" id="IPR050302">
    <property type="entry name" value="Rab_GAP_TBC_domain"/>
</dbReference>
<dbReference type="PANTHER" id="PTHR47219">
    <property type="entry name" value="RAB GTPASE-ACTIVATING PROTEIN 1-LIKE"/>
    <property type="match status" value="1"/>
</dbReference>